<evidence type="ECO:0000313" key="3">
    <source>
        <dbReference type="EMBL" id="WEK13898.1"/>
    </source>
</evidence>
<accession>A0AAJ5W264</accession>
<reference evidence="3" key="1">
    <citation type="submission" date="2023-03" db="EMBL/GenBank/DDBJ databases">
        <title>Andean soil-derived lignocellulolytic bacterial consortium as a source of novel taxa and putative plastic-active enzymes.</title>
        <authorList>
            <person name="Diaz-Garcia L."/>
            <person name="Chuvochina M."/>
            <person name="Feuerriegel G."/>
            <person name="Bunk B."/>
            <person name="Sproer C."/>
            <person name="Streit W.R."/>
            <person name="Rodriguez L.M."/>
            <person name="Overmann J."/>
            <person name="Jimenez D.J."/>
        </authorList>
    </citation>
    <scope>NUCLEOTIDE SEQUENCE</scope>
    <source>
        <strain evidence="3">MAG 4610</strain>
    </source>
</reference>
<keyword evidence="2" id="KW-1133">Transmembrane helix</keyword>
<feature type="region of interest" description="Disordered" evidence="1">
    <location>
        <begin position="116"/>
        <end position="142"/>
    </location>
</feature>
<feature type="compositionally biased region" description="Acidic residues" evidence="1">
    <location>
        <begin position="1"/>
        <end position="18"/>
    </location>
</feature>
<evidence type="ECO:0000313" key="4">
    <source>
        <dbReference type="Proteomes" id="UP001213972"/>
    </source>
</evidence>
<protein>
    <submittedName>
        <fullName evidence="3">Uncharacterized protein</fullName>
    </submittedName>
</protein>
<dbReference type="Proteomes" id="UP001213972">
    <property type="component" value="Chromosome"/>
</dbReference>
<keyword evidence="2" id="KW-0812">Transmembrane</keyword>
<feature type="transmembrane region" description="Helical" evidence="2">
    <location>
        <begin position="204"/>
        <end position="228"/>
    </location>
</feature>
<dbReference type="AlphaFoldDB" id="A0AAJ5W264"/>
<dbReference type="EMBL" id="CP119321">
    <property type="protein sequence ID" value="WEK13898.1"/>
    <property type="molecule type" value="Genomic_DNA"/>
</dbReference>
<feature type="compositionally biased region" description="Basic and acidic residues" evidence="1">
    <location>
        <begin position="27"/>
        <end position="38"/>
    </location>
</feature>
<evidence type="ECO:0000256" key="1">
    <source>
        <dbReference type="SAM" id="MobiDB-lite"/>
    </source>
</evidence>
<organism evidence="3 4">
    <name type="scientific">Candidatus Microbacterium phytovorans</name>
    <dbReference type="NCBI Taxonomy" id="3121374"/>
    <lineage>
        <taxon>Bacteria</taxon>
        <taxon>Bacillati</taxon>
        <taxon>Actinomycetota</taxon>
        <taxon>Actinomycetes</taxon>
        <taxon>Micrococcales</taxon>
        <taxon>Microbacteriaceae</taxon>
        <taxon>Microbacterium</taxon>
    </lineage>
</organism>
<sequence>MTDANEPADEGTEDENDTPEYNLGDPDAPKRDYGDDTTNRIARLTIDELDEILKDEDHPDHEPAKRFAALLMAPVRRSVERLLETSVEPVNKMLREIAKPYDEQFSKILEAMKGTSSVSGFKPPKIGGGVTPPPTPPPASLTTASVTSAIAARSREIDDAAFDLMKRQIEVMTEALEHSKQIAEEERTDRRAAETVARSAARGAWAAAIIAGVGVLVAAVGIAVTAVLSAPGVVDSGVPHVPSVSVTLAP</sequence>
<proteinExistence type="predicted"/>
<name>A0AAJ5W264_9MICO</name>
<evidence type="ECO:0000256" key="2">
    <source>
        <dbReference type="SAM" id="Phobius"/>
    </source>
</evidence>
<gene>
    <name evidence="3" type="ORF">P0Y48_01410</name>
</gene>
<keyword evidence="2" id="KW-0472">Membrane</keyword>
<feature type="region of interest" description="Disordered" evidence="1">
    <location>
        <begin position="1"/>
        <end position="39"/>
    </location>
</feature>